<gene>
    <name evidence="5" type="primary">ugpC</name>
    <name evidence="5" type="ORF">Q4F26_01310</name>
</gene>
<dbReference type="InterPro" id="IPR027417">
    <property type="entry name" value="P-loop_NTPase"/>
</dbReference>
<dbReference type="Proteomes" id="UP001171751">
    <property type="component" value="Unassembled WGS sequence"/>
</dbReference>
<evidence type="ECO:0000256" key="1">
    <source>
        <dbReference type="ARBA" id="ARBA00022448"/>
    </source>
</evidence>
<dbReference type="Pfam" id="PF17912">
    <property type="entry name" value="OB_MalK"/>
    <property type="match status" value="1"/>
</dbReference>
<dbReference type="GO" id="GO:0140359">
    <property type="term" value="F:ABC-type transporter activity"/>
    <property type="evidence" value="ECO:0007669"/>
    <property type="project" value="InterPro"/>
</dbReference>
<evidence type="ECO:0000256" key="3">
    <source>
        <dbReference type="ARBA" id="ARBA00022840"/>
    </source>
</evidence>
<dbReference type="PANTHER" id="PTHR43875">
    <property type="entry name" value="MALTODEXTRIN IMPORT ATP-BINDING PROTEIN MSMX"/>
    <property type="match status" value="1"/>
</dbReference>
<reference evidence="5" key="1">
    <citation type="submission" date="2023-07" db="EMBL/GenBank/DDBJ databases">
        <title>Between Cages and Wild: Unraveling the Impact of Captivity on Animal Microbiomes and Antimicrobial Resistance.</title>
        <authorList>
            <person name="Schmartz G.P."/>
            <person name="Rehner J."/>
            <person name="Schuff M.J."/>
            <person name="Becker S.L."/>
            <person name="Kravczyk M."/>
            <person name="Gurevich A."/>
            <person name="Francke R."/>
            <person name="Mueller R."/>
            <person name="Keller V."/>
            <person name="Keller A."/>
        </authorList>
    </citation>
    <scope>NUCLEOTIDE SEQUENCE</scope>
    <source>
        <strain evidence="5">S39M_St_73</strain>
    </source>
</reference>
<dbReference type="SUPFAM" id="SSF50331">
    <property type="entry name" value="MOP-like"/>
    <property type="match status" value="1"/>
</dbReference>
<name>A0AA43RK48_9LACT</name>
<organism evidence="5 6">
    <name type="scientific">Atopococcus tabaci</name>
    <dbReference type="NCBI Taxonomy" id="269774"/>
    <lineage>
        <taxon>Bacteria</taxon>
        <taxon>Bacillati</taxon>
        <taxon>Bacillota</taxon>
        <taxon>Bacilli</taxon>
        <taxon>Lactobacillales</taxon>
        <taxon>Carnobacteriaceae</taxon>
        <taxon>Atopococcus</taxon>
    </lineage>
</organism>
<dbReference type="GO" id="GO:0008643">
    <property type="term" value="P:carbohydrate transport"/>
    <property type="evidence" value="ECO:0007669"/>
    <property type="project" value="InterPro"/>
</dbReference>
<dbReference type="PANTHER" id="PTHR43875:SF1">
    <property type="entry name" value="OSMOPROTECTIVE COMPOUNDS UPTAKE ATP-BINDING PROTEIN GGTA"/>
    <property type="match status" value="1"/>
</dbReference>
<dbReference type="Gene3D" id="2.40.50.140">
    <property type="entry name" value="Nucleic acid-binding proteins"/>
    <property type="match status" value="1"/>
</dbReference>
<dbReference type="EMBL" id="JAUNQW010000003">
    <property type="protein sequence ID" value="MDO5456960.1"/>
    <property type="molecule type" value="Genomic_DNA"/>
</dbReference>
<dbReference type="GO" id="GO:0005524">
    <property type="term" value="F:ATP binding"/>
    <property type="evidence" value="ECO:0007669"/>
    <property type="project" value="UniProtKB-KW"/>
</dbReference>
<dbReference type="Pfam" id="PF00005">
    <property type="entry name" value="ABC_tran"/>
    <property type="match status" value="1"/>
</dbReference>
<dbReference type="PROSITE" id="PS50893">
    <property type="entry name" value="ABC_TRANSPORTER_2"/>
    <property type="match status" value="1"/>
</dbReference>
<keyword evidence="2" id="KW-0547">Nucleotide-binding</keyword>
<keyword evidence="3 5" id="KW-0067">ATP-binding</keyword>
<dbReference type="InterPro" id="IPR047641">
    <property type="entry name" value="ABC_transpr_MalK/UgpC-like"/>
</dbReference>
<dbReference type="SUPFAM" id="SSF52540">
    <property type="entry name" value="P-loop containing nucleoside triphosphate hydrolases"/>
    <property type="match status" value="1"/>
</dbReference>
<proteinExistence type="predicted"/>
<evidence type="ECO:0000313" key="5">
    <source>
        <dbReference type="EMBL" id="MDO5456960.1"/>
    </source>
</evidence>
<comment type="caution">
    <text evidence="5">The sequence shown here is derived from an EMBL/GenBank/DDBJ whole genome shotgun (WGS) entry which is preliminary data.</text>
</comment>
<protein>
    <submittedName>
        <fullName evidence="5">Sn-glycerol-3-phosphate ABC transporter ATP-binding protein UgpC</fullName>
    </submittedName>
</protein>
<sequence>MEKIKLNLVSKKYPNQEDYVIENLNLSIQDKEFLVLVGPSGSGKSTTLRLIAGLESITSGDLLIDDQINNDVPSKDRDIAMVFQNYALFPHMTVEENIGYGLKVRGEEKESRKEKIADAADVLGLTPYLSRKPKDLSGGQMQRVALGRAIVRDASIFLMDEPLSNLDAKLRSQMREEIIQLHQKLGSTVIYVTHDQEEAMTMADRIVVMDQGRIMQIGSPSEIYNHPQNTFVANFMGSPEMNMFDAVITKEMIQFDHHTLKQTDLLFQKDSEEREIIFAIRPENISEVPKEQADVISTISFVEITGADSFVHVEFGDSTLIYRSHPSIQSKRGDLVGLSFDLKKAHLFSRESGKLIH</sequence>
<dbReference type="CDD" id="cd03301">
    <property type="entry name" value="ABC_MalK_N"/>
    <property type="match status" value="1"/>
</dbReference>
<dbReference type="GO" id="GO:0016887">
    <property type="term" value="F:ATP hydrolysis activity"/>
    <property type="evidence" value="ECO:0007669"/>
    <property type="project" value="InterPro"/>
</dbReference>
<keyword evidence="1" id="KW-0813">Transport</keyword>
<dbReference type="InterPro" id="IPR003439">
    <property type="entry name" value="ABC_transporter-like_ATP-bd"/>
</dbReference>
<dbReference type="InterPro" id="IPR003593">
    <property type="entry name" value="AAA+_ATPase"/>
</dbReference>
<dbReference type="Gene3D" id="2.40.50.100">
    <property type="match status" value="1"/>
</dbReference>
<dbReference type="InterPro" id="IPR008995">
    <property type="entry name" value="Mo/tungstate-bd_C_term_dom"/>
</dbReference>
<accession>A0AA43RK48</accession>
<dbReference type="AlphaFoldDB" id="A0AA43RK48"/>
<evidence type="ECO:0000313" key="6">
    <source>
        <dbReference type="Proteomes" id="UP001171751"/>
    </source>
</evidence>
<dbReference type="SMART" id="SM00382">
    <property type="entry name" value="AAA"/>
    <property type="match status" value="1"/>
</dbReference>
<keyword evidence="6" id="KW-1185">Reference proteome</keyword>
<dbReference type="InterPro" id="IPR040582">
    <property type="entry name" value="OB_MalK-like"/>
</dbReference>
<feature type="domain" description="ABC transporter" evidence="4">
    <location>
        <begin position="4"/>
        <end position="236"/>
    </location>
</feature>
<dbReference type="InterPro" id="IPR012340">
    <property type="entry name" value="NA-bd_OB-fold"/>
</dbReference>
<evidence type="ECO:0000259" key="4">
    <source>
        <dbReference type="PROSITE" id="PS50893"/>
    </source>
</evidence>
<dbReference type="InterPro" id="IPR017871">
    <property type="entry name" value="ABC_transporter-like_CS"/>
</dbReference>
<evidence type="ECO:0000256" key="2">
    <source>
        <dbReference type="ARBA" id="ARBA00022741"/>
    </source>
</evidence>
<dbReference type="FunFam" id="3.40.50.300:FF:000042">
    <property type="entry name" value="Maltose/maltodextrin ABC transporter, ATP-binding protein"/>
    <property type="match status" value="1"/>
</dbReference>
<dbReference type="InterPro" id="IPR015855">
    <property type="entry name" value="ABC_transpr_MalK-like"/>
</dbReference>
<dbReference type="NCBIfam" id="NF008653">
    <property type="entry name" value="PRK11650.1"/>
    <property type="match status" value="1"/>
</dbReference>
<dbReference type="PROSITE" id="PS00211">
    <property type="entry name" value="ABC_TRANSPORTER_1"/>
    <property type="match status" value="1"/>
</dbReference>
<dbReference type="GO" id="GO:0055052">
    <property type="term" value="C:ATP-binding cassette (ABC) transporter complex, substrate-binding subunit-containing"/>
    <property type="evidence" value="ECO:0007669"/>
    <property type="project" value="TreeGrafter"/>
</dbReference>
<dbReference type="Gene3D" id="3.40.50.300">
    <property type="entry name" value="P-loop containing nucleotide triphosphate hydrolases"/>
    <property type="match status" value="1"/>
</dbReference>